<keyword evidence="8" id="KW-1185">Reference proteome</keyword>
<evidence type="ECO:0000313" key="9">
    <source>
        <dbReference type="Proteomes" id="UP000251571"/>
    </source>
</evidence>
<keyword evidence="4" id="KW-0479">Metal-binding</keyword>
<proteinExistence type="predicted"/>
<dbReference type="GO" id="GO:0046872">
    <property type="term" value="F:metal ion binding"/>
    <property type="evidence" value="ECO:0007669"/>
    <property type="project" value="UniProtKB-KW"/>
</dbReference>
<dbReference type="PANTHER" id="PTHR11839:SF18">
    <property type="entry name" value="NUDIX HYDROLASE DOMAIN-CONTAINING PROTEIN"/>
    <property type="match status" value="1"/>
</dbReference>
<dbReference type="GO" id="GO:0006753">
    <property type="term" value="P:nucleoside phosphate metabolic process"/>
    <property type="evidence" value="ECO:0007669"/>
    <property type="project" value="TreeGrafter"/>
</dbReference>
<dbReference type="RefSeq" id="WP_109565442.1">
    <property type="nucleotide sequence ID" value="NZ_QGDJ01000009.1"/>
</dbReference>
<feature type="binding site" evidence="4">
    <location>
        <position position="83"/>
    </location>
    <ligand>
        <name>Mg(2+)</name>
        <dbReference type="ChEBI" id="CHEBI:18420"/>
        <label>1</label>
    </ligand>
</feature>
<evidence type="ECO:0000256" key="5">
    <source>
        <dbReference type="PIRSR" id="PIRSR604385-3"/>
    </source>
</evidence>
<evidence type="ECO:0000256" key="3">
    <source>
        <dbReference type="ARBA" id="ARBA00022801"/>
    </source>
</evidence>
<dbReference type="GO" id="GO:0005829">
    <property type="term" value="C:cytosol"/>
    <property type="evidence" value="ECO:0007669"/>
    <property type="project" value="TreeGrafter"/>
</dbReference>
<dbReference type="GO" id="GO:0016818">
    <property type="term" value="F:hydrolase activity, acting on acid anhydrides, in phosphorus-containing anhydrides"/>
    <property type="evidence" value="ECO:0007669"/>
    <property type="project" value="InterPro"/>
</dbReference>
<dbReference type="NCBIfam" id="TIGR00052">
    <property type="entry name" value="nudix-type nucleoside diphosphatase, YffH/AdpP family"/>
    <property type="match status" value="1"/>
</dbReference>
<protein>
    <submittedName>
        <fullName evidence="6">Nudix-type nucleoside diphosphatase (YffH/AdpP family)</fullName>
    </submittedName>
    <submittedName>
        <fullName evidence="7">Nudix-type nucleoside diphosphatase, YffH/AdpP family</fullName>
    </submittedName>
</protein>
<accession>A0A2Y9C8J4</accession>
<dbReference type="Gene3D" id="3.90.79.10">
    <property type="entry name" value="Nucleoside Triphosphate Pyrophosphohydrolase"/>
    <property type="match status" value="1"/>
</dbReference>
<evidence type="ECO:0000313" key="8">
    <source>
        <dbReference type="Proteomes" id="UP000245839"/>
    </source>
</evidence>
<reference evidence="6 8" key="2">
    <citation type="submission" date="2018-03" db="EMBL/GenBank/DDBJ databases">
        <title>Genomic Encyclopedia of Archaeal and Bacterial Type Strains, Phase II (KMG-II): from individual species to whole genera.</title>
        <authorList>
            <person name="Goeker M."/>
        </authorList>
    </citation>
    <scope>NUCLEOTIDE SEQUENCE [LARGE SCALE GENOMIC DNA]</scope>
    <source>
        <strain evidence="6 8">DSM 25227</strain>
    </source>
</reference>
<dbReference type="Proteomes" id="UP000251571">
    <property type="component" value="Unassembled WGS sequence"/>
</dbReference>
<evidence type="ECO:0000313" key="6">
    <source>
        <dbReference type="EMBL" id="PWJ16236.1"/>
    </source>
</evidence>
<dbReference type="AlphaFoldDB" id="A0A2Y9C8J4"/>
<dbReference type="InterPro" id="IPR004385">
    <property type="entry name" value="NDP_pyrophosphatase"/>
</dbReference>
<name>A0A2Y9C8J4_9RHOB</name>
<gene>
    <name evidence="6" type="ORF">BCF38_109121</name>
    <name evidence="7" type="ORF">SAMN05421539_109121</name>
</gene>
<sequence>MDDFRPISTETLSDAWGALTRHRFALRRRDGTWDEQVREVYDHGHGAAALLHDPEADTVLLVRQFRLPLKLAGQDPYPIEAPAGLLENAAPAERMRAELMEETGYEARGLTHVIDLVMSPGSVTEHIACFIGAYTRDAPSGAGGGAAEEGEDIEVLHIPLPQALDMVRDGRISDAKTVVLIQHLVLSRGVSPDGGIG</sequence>
<dbReference type="PANTHER" id="PTHR11839">
    <property type="entry name" value="UDP/ADP-SUGAR PYROPHOSPHATASE"/>
    <property type="match status" value="1"/>
</dbReference>
<dbReference type="EMBL" id="QGDJ01000009">
    <property type="protein sequence ID" value="PWJ16236.1"/>
    <property type="molecule type" value="Genomic_DNA"/>
</dbReference>
<dbReference type="OrthoDB" id="5292471at2"/>
<comment type="subunit">
    <text evidence="2">Homodimer.</text>
</comment>
<evidence type="ECO:0000256" key="1">
    <source>
        <dbReference type="ARBA" id="ARBA00001946"/>
    </source>
</evidence>
<evidence type="ECO:0000313" key="7">
    <source>
        <dbReference type="EMBL" id="SSA49303.1"/>
    </source>
</evidence>
<dbReference type="EMBL" id="UETC01000009">
    <property type="protein sequence ID" value="SSA49303.1"/>
    <property type="molecule type" value="Genomic_DNA"/>
</dbReference>
<feature type="binding site" evidence="4">
    <location>
        <position position="102"/>
    </location>
    <ligand>
        <name>Mg(2+)</name>
        <dbReference type="ChEBI" id="CHEBI:18420"/>
        <label>1</label>
    </ligand>
</feature>
<keyword evidence="3" id="KW-0378">Hydrolase</keyword>
<dbReference type="GO" id="GO:0019693">
    <property type="term" value="P:ribose phosphate metabolic process"/>
    <property type="evidence" value="ECO:0007669"/>
    <property type="project" value="TreeGrafter"/>
</dbReference>
<dbReference type="InterPro" id="IPR015797">
    <property type="entry name" value="NUDIX_hydrolase-like_dom_sf"/>
</dbReference>
<keyword evidence="4" id="KW-0460">Magnesium</keyword>
<dbReference type="SUPFAM" id="SSF55811">
    <property type="entry name" value="Nudix"/>
    <property type="match status" value="1"/>
</dbReference>
<comment type="cofactor">
    <cofactor evidence="1 4">
        <name>Mg(2+)</name>
        <dbReference type="ChEBI" id="CHEBI:18420"/>
    </cofactor>
</comment>
<feature type="binding site" evidence="4">
    <location>
        <position position="151"/>
    </location>
    <ligand>
        <name>Mg(2+)</name>
        <dbReference type="ChEBI" id="CHEBI:18420"/>
        <label>2</label>
    </ligand>
</feature>
<dbReference type="Proteomes" id="UP000245839">
    <property type="component" value="Unassembled WGS sequence"/>
</dbReference>
<feature type="short sequence motif" description="Nudix box" evidence="5">
    <location>
        <begin position="84"/>
        <end position="105"/>
    </location>
</feature>
<reference evidence="7 9" key="1">
    <citation type="submission" date="2016-10" db="EMBL/GenBank/DDBJ databases">
        <authorList>
            <person name="Cai Z."/>
        </authorList>
    </citation>
    <scope>NUCLEOTIDE SEQUENCE [LARGE SCALE GENOMIC DNA]</scope>
    <source>
        <strain evidence="7 9">DSM 25227</strain>
    </source>
</reference>
<evidence type="ECO:0000256" key="4">
    <source>
        <dbReference type="PIRSR" id="PIRSR604385-2"/>
    </source>
</evidence>
<feature type="binding site" evidence="4">
    <location>
        <position position="98"/>
    </location>
    <ligand>
        <name>Mg(2+)</name>
        <dbReference type="ChEBI" id="CHEBI:18420"/>
        <label>1</label>
    </ligand>
</feature>
<evidence type="ECO:0000256" key="2">
    <source>
        <dbReference type="ARBA" id="ARBA00011738"/>
    </source>
</evidence>
<organism evidence="7 9">
    <name type="scientific">Jannaschia seohaensis</name>
    <dbReference type="NCBI Taxonomy" id="475081"/>
    <lineage>
        <taxon>Bacteria</taxon>
        <taxon>Pseudomonadati</taxon>
        <taxon>Pseudomonadota</taxon>
        <taxon>Alphaproteobacteria</taxon>
        <taxon>Rhodobacterales</taxon>
        <taxon>Roseobacteraceae</taxon>
        <taxon>Jannaschia</taxon>
    </lineage>
</organism>